<dbReference type="OrthoDB" id="7249367at2759"/>
<evidence type="ECO:0000313" key="2">
    <source>
        <dbReference type="RefSeq" id="XP_022111915.1"/>
    </source>
</evidence>
<proteinExistence type="predicted"/>
<dbReference type="GO" id="GO:0032979">
    <property type="term" value="P:protein insertion into mitochondrial inner membrane from matrix"/>
    <property type="evidence" value="ECO:0007669"/>
    <property type="project" value="TreeGrafter"/>
</dbReference>
<name>A0A8B8A4T3_ACAPL</name>
<evidence type="ECO:0000313" key="1">
    <source>
        <dbReference type="Proteomes" id="UP000694845"/>
    </source>
</evidence>
<reference evidence="2" key="1">
    <citation type="submission" date="2025-08" db="UniProtKB">
        <authorList>
            <consortium name="RefSeq"/>
        </authorList>
    </citation>
    <scope>IDENTIFICATION</scope>
</reference>
<dbReference type="GO" id="GO:0005743">
    <property type="term" value="C:mitochondrial inner membrane"/>
    <property type="evidence" value="ECO:0007669"/>
    <property type="project" value="TreeGrafter"/>
</dbReference>
<dbReference type="CTD" id="79568"/>
<dbReference type="GeneID" id="110991082"/>
<protein>
    <submittedName>
        <fullName evidence="2">M-AAA protease-interacting protein 1, mitochondrial-like isoform X1</fullName>
    </submittedName>
</protein>
<accession>A0A8B8A4T3</accession>
<dbReference type="AlphaFoldDB" id="A0A8B8A4T3"/>
<dbReference type="KEGG" id="aplc:110991082"/>
<sequence length="301" mass="34106">MAASCRQFLWRSLQVNHAQNFTKLSVLPMFSNRNGSRRHMCSTQWLTGTGNKINSQLAVKRIGLTSASPICFSAVGAVCASTIRLYSNSMHDGHDRDGENKVKPVFVAIPNPFKVIRNKIYFWMIRTYFDADFRAEDFISGAKQALCTISNCIAEGNFDQLDGLLSRKLLDEVKETCQSLALRDRTNIQVNTDDVLHVFPQNVAVHYDERAGGKFLNILMRFWCHSMANDESDRGVVGLRIGKPPPGVSEEEFQNMGSVISCTYEFHRDFSAGVDPSWVVTYIQHGKWLNTQARWLPKEWS</sequence>
<dbReference type="RefSeq" id="XP_022111915.1">
    <property type="nucleotide sequence ID" value="XM_022256223.1"/>
</dbReference>
<dbReference type="GO" id="GO:0043022">
    <property type="term" value="F:ribosome binding"/>
    <property type="evidence" value="ECO:0007669"/>
    <property type="project" value="TreeGrafter"/>
</dbReference>
<dbReference type="OMA" id="WGALHAY"/>
<organism evidence="1 2">
    <name type="scientific">Acanthaster planci</name>
    <name type="common">Crown-of-thorns starfish</name>
    <dbReference type="NCBI Taxonomy" id="133434"/>
    <lineage>
        <taxon>Eukaryota</taxon>
        <taxon>Metazoa</taxon>
        <taxon>Echinodermata</taxon>
        <taxon>Eleutherozoa</taxon>
        <taxon>Asterozoa</taxon>
        <taxon>Asteroidea</taxon>
        <taxon>Valvatacea</taxon>
        <taxon>Valvatida</taxon>
        <taxon>Acanthasteridae</taxon>
        <taxon>Acanthaster</taxon>
    </lineage>
</organism>
<gene>
    <name evidence="2" type="primary">LOC110991082</name>
</gene>
<dbReference type="PANTHER" id="PTHR13333:SF5">
    <property type="entry name" value="M-AAA PROTEASE-INTERACTING PROTEIN 1, MITOCHONDRIAL"/>
    <property type="match status" value="1"/>
</dbReference>
<keyword evidence="1" id="KW-1185">Reference proteome</keyword>
<dbReference type="Proteomes" id="UP000694845">
    <property type="component" value="Unplaced"/>
</dbReference>
<dbReference type="PANTHER" id="PTHR13333">
    <property type="entry name" value="M-AAA PROTEASE-INTERACTING PROTEIN 1, MITOCHONDRIAL"/>
    <property type="match status" value="1"/>
</dbReference>